<evidence type="ECO:0000313" key="3">
    <source>
        <dbReference type="Proteomes" id="UP000484885"/>
    </source>
</evidence>
<comment type="caution">
    <text evidence="2">The sequence shown here is derived from an EMBL/GenBank/DDBJ whole genome shotgun (WGS) entry which is preliminary data.</text>
</comment>
<evidence type="ECO:0000313" key="2">
    <source>
        <dbReference type="EMBL" id="NDY96556.1"/>
    </source>
</evidence>
<name>A0A845V5V3_9GAMM</name>
<dbReference type="Gene3D" id="3.40.50.300">
    <property type="entry name" value="P-loop containing nucleotide triphosphate hydrolases"/>
    <property type="match status" value="1"/>
</dbReference>
<protein>
    <recommendedName>
        <fullName evidence="1">Hda lid domain-containing protein</fullName>
    </recommendedName>
</protein>
<accession>A0A845V5V3</accession>
<dbReference type="CDD" id="cd00009">
    <property type="entry name" value="AAA"/>
    <property type="match status" value="1"/>
</dbReference>
<dbReference type="Gene3D" id="1.10.8.60">
    <property type="match status" value="1"/>
</dbReference>
<gene>
    <name evidence="2" type="ORF">G3I74_12520</name>
</gene>
<feature type="domain" description="Hda lid" evidence="1">
    <location>
        <begin position="171"/>
        <end position="221"/>
    </location>
</feature>
<dbReference type="InterPro" id="IPR027417">
    <property type="entry name" value="P-loop_NTPase"/>
</dbReference>
<dbReference type="EMBL" id="JAAGSC010000043">
    <property type="protein sequence ID" value="NDY96556.1"/>
    <property type="molecule type" value="Genomic_DNA"/>
</dbReference>
<evidence type="ECO:0000259" key="1">
    <source>
        <dbReference type="Pfam" id="PF22688"/>
    </source>
</evidence>
<dbReference type="AlphaFoldDB" id="A0A845V5V3"/>
<organism evidence="2 3">
    <name type="scientific">Wenzhouxiangella limi</name>
    <dbReference type="NCBI Taxonomy" id="2707351"/>
    <lineage>
        <taxon>Bacteria</taxon>
        <taxon>Pseudomonadati</taxon>
        <taxon>Pseudomonadota</taxon>
        <taxon>Gammaproteobacteria</taxon>
        <taxon>Chromatiales</taxon>
        <taxon>Wenzhouxiangellaceae</taxon>
        <taxon>Wenzhouxiangella</taxon>
    </lineage>
</organism>
<dbReference type="Proteomes" id="UP000484885">
    <property type="component" value="Unassembled WGS sequence"/>
</dbReference>
<dbReference type="Pfam" id="PF22688">
    <property type="entry name" value="Hda_lid"/>
    <property type="match status" value="1"/>
</dbReference>
<dbReference type="RefSeq" id="WP_164211947.1">
    <property type="nucleotide sequence ID" value="NZ_JAAGSC010000043.1"/>
</dbReference>
<dbReference type="SUPFAM" id="SSF52540">
    <property type="entry name" value="P-loop containing nucleoside triphosphate hydrolases"/>
    <property type="match status" value="1"/>
</dbReference>
<keyword evidence="3" id="KW-1185">Reference proteome</keyword>
<dbReference type="InterPro" id="IPR055199">
    <property type="entry name" value="Hda_lid"/>
</dbReference>
<reference evidence="2 3" key="1">
    <citation type="submission" date="2020-02" db="EMBL/GenBank/DDBJ databases">
        <authorList>
            <person name="Zhang X.-Y."/>
        </authorList>
    </citation>
    <scope>NUCLEOTIDE SEQUENCE [LARGE SCALE GENOMIC DNA]</scope>
    <source>
        <strain evidence="2 3">C33</strain>
    </source>
</reference>
<proteinExistence type="predicted"/>
<sequence>MTSAQIPLALKPPRRPGFENFVAGPNAAVVDTLAAGLESGQWYLLAGPPGSGRTHLLSACFAGLVRRGLDAKFMALGASAHWPLLDQTDGDFVLLDDIDALAGDQTGERLLFNALNRWREQRSGVVMSGAGRSGFELPDLVSRLGQAVRLTLKPLEQGDLLALVRRLGTEHEVVLGRGAADYLITRGPRSPAGLVRVFEQLVVRALSERRTLSVPLIREQLQR</sequence>